<dbReference type="PROSITE" id="PS01187">
    <property type="entry name" value="EGF_CA"/>
    <property type="match status" value="1"/>
</dbReference>
<dbReference type="EMBL" id="CAWYQH010000108">
    <property type="protein sequence ID" value="CAK8689550.1"/>
    <property type="molecule type" value="Genomic_DNA"/>
</dbReference>
<dbReference type="InterPro" id="IPR000152">
    <property type="entry name" value="EGF-type_Asp/Asn_hydroxyl_site"/>
</dbReference>
<feature type="disulfide bond" evidence="5">
    <location>
        <begin position="310"/>
        <end position="319"/>
    </location>
</feature>
<evidence type="ECO:0000256" key="6">
    <source>
        <dbReference type="SAM" id="MobiDB-lite"/>
    </source>
</evidence>
<evidence type="ECO:0000256" key="4">
    <source>
        <dbReference type="ARBA" id="ARBA00023157"/>
    </source>
</evidence>
<reference evidence="9 10" key="1">
    <citation type="submission" date="2024-02" db="EMBL/GenBank/DDBJ databases">
        <authorList>
            <person name="Daric V."/>
            <person name="Darras S."/>
        </authorList>
    </citation>
    <scope>NUCLEOTIDE SEQUENCE [LARGE SCALE GENOMIC DNA]</scope>
</reference>
<sequence length="418" mass="45686">MISESELEEPMINSVHKRTKQIPYASTLDPDEKVNVWLASTPNQKGHKYKPPASPGESTGTATHTITRPLPRNQRDNPENVSSQQENLAVGRTARTIKQTRKLPSTTQPVLPVTGLLIYCEDKTKDKPRCQQEFYEPTGEVNSPSFPENYPDDAECIYRILTNKIVNISFESFSIEQSEDCKYDFINVVFNASSPTSKPQRYCGDGLDKVEGGSLRGAGPLIVAFISDESDTMQGFKFKYQIELNGPDPCASNPCQHGGSCATYPEYYLCECPDGYAGINCEKNIDDCASFPCENGGQCTDYVGKFTCSCINNFTGDVCEIRPVRCTPNPCDNGGLCVDRGKDHVCSCPKDFMGDLCEIPIPTPPQPTQPSTTATPGDKDGNVSFPEENDDTNSSPTKIASTPSTVSTVSMPTTLPGR</sequence>
<feature type="compositionally biased region" description="Low complexity" evidence="6">
    <location>
        <begin position="401"/>
        <end position="418"/>
    </location>
</feature>
<dbReference type="PANTHER" id="PTHR12916:SF4">
    <property type="entry name" value="UNINFLATABLE, ISOFORM C"/>
    <property type="match status" value="1"/>
</dbReference>
<dbReference type="SMART" id="SM00042">
    <property type="entry name" value="CUB"/>
    <property type="match status" value="1"/>
</dbReference>
<dbReference type="InterPro" id="IPR018097">
    <property type="entry name" value="EGF_Ca-bd_CS"/>
</dbReference>
<dbReference type="Pfam" id="PF00008">
    <property type="entry name" value="EGF"/>
    <property type="match status" value="3"/>
</dbReference>
<evidence type="ECO:0000256" key="5">
    <source>
        <dbReference type="PROSITE-ProRule" id="PRU00076"/>
    </source>
</evidence>
<dbReference type="PROSITE" id="PS00022">
    <property type="entry name" value="EGF_1"/>
    <property type="match status" value="3"/>
</dbReference>
<proteinExistence type="predicted"/>
<evidence type="ECO:0000256" key="1">
    <source>
        <dbReference type="ARBA" id="ARBA00022536"/>
    </source>
</evidence>
<evidence type="ECO:0000259" key="7">
    <source>
        <dbReference type="PROSITE" id="PS01180"/>
    </source>
</evidence>
<dbReference type="PROSITE" id="PS01180">
    <property type="entry name" value="CUB"/>
    <property type="match status" value="1"/>
</dbReference>
<dbReference type="InterPro" id="IPR001881">
    <property type="entry name" value="EGF-like_Ca-bd_dom"/>
</dbReference>
<name>A0ABP0GH71_CLALP</name>
<evidence type="ECO:0000256" key="3">
    <source>
        <dbReference type="ARBA" id="ARBA00022737"/>
    </source>
</evidence>
<gene>
    <name evidence="9" type="ORF">CVLEPA_LOCUS21537</name>
</gene>
<feature type="compositionally biased region" description="Polar residues" evidence="6">
    <location>
        <begin position="56"/>
        <end position="66"/>
    </location>
</feature>
<dbReference type="SUPFAM" id="SSF49854">
    <property type="entry name" value="Spermadhesin, CUB domain"/>
    <property type="match status" value="1"/>
</dbReference>
<keyword evidence="4 5" id="KW-1015">Disulfide bond</keyword>
<keyword evidence="1 5" id="KW-0245">EGF-like domain</keyword>
<feature type="domain" description="EGF-like" evidence="8">
    <location>
        <begin position="284"/>
        <end position="320"/>
    </location>
</feature>
<dbReference type="SUPFAM" id="SSF57184">
    <property type="entry name" value="Growth factor receptor domain"/>
    <property type="match status" value="1"/>
</dbReference>
<evidence type="ECO:0000256" key="2">
    <source>
        <dbReference type="ARBA" id="ARBA00022729"/>
    </source>
</evidence>
<feature type="domain" description="CUB" evidence="7">
    <location>
        <begin position="130"/>
        <end position="243"/>
    </location>
</feature>
<dbReference type="PROSITE" id="PS00010">
    <property type="entry name" value="ASX_HYDROXYL"/>
    <property type="match status" value="1"/>
</dbReference>
<dbReference type="CDD" id="cd00054">
    <property type="entry name" value="EGF_CA"/>
    <property type="match status" value="3"/>
</dbReference>
<keyword evidence="3" id="KW-0677">Repeat</keyword>
<feature type="region of interest" description="Disordered" evidence="6">
    <location>
        <begin position="359"/>
        <end position="418"/>
    </location>
</feature>
<dbReference type="PROSITE" id="PS50026">
    <property type="entry name" value="EGF_3"/>
    <property type="match status" value="3"/>
</dbReference>
<dbReference type="Proteomes" id="UP001642483">
    <property type="component" value="Unassembled WGS sequence"/>
</dbReference>
<feature type="disulfide bond" evidence="5">
    <location>
        <begin position="272"/>
        <end position="281"/>
    </location>
</feature>
<dbReference type="SMART" id="SM00179">
    <property type="entry name" value="EGF_CA"/>
    <property type="match status" value="3"/>
</dbReference>
<organism evidence="9 10">
    <name type="scientific">Clavelina lepadiformis</name>
    <name type="common">Light-bulb sea squirt</name>
    <name type="synonym">Ascidia lepadiformis</name>
    <dbReference type="NCBI Taxonomy" id="159417"/>
    <lineage>
        <taxon>Eukaryota</taxon>
        <taxon>Metazoa</taxon>
        <taxon>Chordata</taxon>
        <taxon>Tunicata</taxon>
        <taxon>Ascidiacea</taxon>
        <taxon>Aplousobranchia</taxon>
        <taxon>Clavelinidae</taxon>
        <taxon>Clavelina</taxon>
    </lineage>
</organism>
<dbReference type="SMART" id="SM00181">
    <property type="entry name" value="EGF"/>
    <property type="match status" value="3"/>
</dbReference>
<comment type="caution">
    <text evidence="5">Lacks conserved residue(s) required for the propagation of feature annotation.</text>
</comment>
<dbReference type="CDD" id="cd00041">
    <property type="entry name" value="CUB"/>
    <property type="match status" value="1"/>
</dbReference>
<dbReference type="InterPro" id="IPR000742">
    <property type="entry name" value="EGF"/>
</dbReference>
<dbReference type="InterPro" id="IPR009030">
    <property type="entry name" value="Growth_fac_rcpt_cys_sf"/>
</dbReference>
<evidence type="ECO:0000313" key="9">
    <source>
        <dbReference type="EMBL" id="CAK8689550.1"/>
    </source>
</evidence>
<dbReference type="InterPro" id="IPR035914">
    <property type="entry name" value="Sperma_CUB_dom_sf"/>
</dbReference>
<dbReference type="Pfam" id="PF00431">
    <property type="entry name" value="CUB"/>
    <property type="match status" value="1"/>
</dbReference>
<feature type="domain" description="EGF-like" evidence="8">
    <location>
        <begin position="246"/>
        <end position="282"/>
    </location>
</feature>
<accession>A0ABP0GH71</accession>
<feature type="domain" description="EGF-like" evidence="8">
    <location>
        <begin position="322"/>
        <end position="358"/>
    </location>
</feature>
<feature type="region of interest" description="Disordered" evidence="6">
    <location>
        <begin position="41"/>
        <end position="105"/>
    </location>
</feature>
<protein>
    <submittedName>
        <fullName evidence="9">Uncharacterized protein</fullName>
    </submittedName>
</protein>
<dbReference type="PROSITE" id="PS01186">
    <property type="entry name" value="EGF_2"/>
    <property type="match status" value="1"/>
</dbReference>
<evidence type="ECO:0000259" key="8">
    <source>
        <dbReference type="PROSITE" id="PS50026"/>
    </source>
</evidence>
<dbReference type="SUPFAM" id="SSF57196">
    <property type="entry name" value="EGF/Laminin"/>
    <property type="match status" value="1"/>
</dbReference>
<keyword evidence="2" id="KW-0732">Signal</keyword>
<dbReference type="PANTHER" id="PTHR12916">
    <property type="entry name" value="CYTOCHROME C OXIDASE POLYPEPTIDE VIC-2"/>
    <property type="match status" value="1"/>
</dbReference>
<feature type="disulfide bond" evidence="5">
    <location>
        <begin position="348"/>
        <end position="357"/>
    </location>
</feature>
<evidence type="ECO:0000313" key="10">
    <source>
        <dbReference type="Proteomes" id="UP001642483"/>
    </source>
</evidence>
<dbReference type="InterPro" id="IPR000859">
    <property type="entry name" value="CUB_dom"/>
</dbReference>
<keyword evidence="10" id="KW-1185">Reference proteome</keyword>
<dbReference type="Gene3D" id="2.60.120.290">
    <property type="entry name" value="Spermadhesin, CUB domain"/>
    <property type="match status" value="1"/>
</dbReference>
<dbReference type="Gene3D" id="2.10.25.10">
    <property type="entry name" value="Laminin"/>
    <property type="match status" value="3"/>
</dbReference>
<comment type="caution">
    <text evidence="9">The sequence shown here is derived from an EMBL/GenBank/DDBJ whole genome shotgun (WGS) entry which is preliminary data.</text>
</comment>